<accession>A0ABN0WL52</accession>
<evidence type="ECO:0000313" key="1">
    <source>
        <dbReference type="EMBL" id="GAA0340937.1"/>
    </source>
</evidence>
<sequence>MSDKEWRWAYDPNRAHVITGLPEAVVTQVEKIAGDLVDLGELGIDVTDIGEGPSHGGPGGMRRLPLSPDGFVYALPLPGRKLVVITRVIPPFEYL</sequence>
<protein>
    <submittedName>
        <fullName evidence="1">Uncharacterized protein</fullName>
    </submittedName>
</protein>
<gene>
    <name evidence="1" type="ORF">GCM10010319_16370</name>
</gene>
<comment type="caution">
    <text evidence="1">The sequence shown here is derived from an EMBL/GenBank/DDBJ whole genome shotgun (WGS) entry which is preliminary data.</text>
</comment>
<name>A0ABN0WL52_9ACTN</name>
<dbReference type="RefSeq" id="WP_344117144.1">
    <property type="nucleotide sequence ID" value="NZ_BAAABW010000008.1"/>
</dbReference>
<keyword evidence="2" id="KW-1185">Reference proteome</keyword>
<dbReference type="Proteomes" id="UP001500063">
    <property type="component" value="Unassembled WGS sequence"/>
</dbReference>
<reference evidence="1 2" key="1">
    <citation type="journal article" date="2019" name="Int. J. Syst. Evol. Microbiol.">
        <title>The Global Catalogue of Microorganisms (GCM) 10K type strain sequencing project: providing services to taxonomists for standard genome sequencing and annotation.</title>
        <authorList>
            <consortium name="The Broad Institute Genomics Platform"/>
            <consortium name="The Broad Institute Genome Sequencing Center for Infectious Disease"/>
            <person name="Wu L."/>
            <person name="Ma J."/>
        </authorList>
    </citation>
    <scope>NUCLEOTIDE SEQUENCE [LARGE SCALE GENOMIC DNA]</scope>
    <source>
        <strain evidence="1 2">JCM 4565</strain>
    </source>
</reference>
<organism evidence="1 2">
    <name type="scientific">Streptomyces blastmyceticus</name>
    <dbReference type="NCBI Taxonomy" id="68180"/>
    <lineage>
        <taxon>Bacteria</taxon>
        <taxon>Bacillati</taxon>
        <taxon>Actinomycetota</taxon>
        <taxon>Actinomycetes</taxon>
        <taxon>Kitasatosporales</taxon>
        <taxon>Streptomycetaceae</taxon>
        <taxon>Streptomyces</taxon>
    </lineage>
</organism>
<proteinExistence type="predicted"/>
<evidence type="ECO:0000313" key="2">
    <source>
        <dbReference type="Proteomes" id="UP001500063"/>
    </source>
</evidence>
<dbReference type="EMBL" id="BAAABW010000008">
    <property type="protein sequence ID" value="GAA0340937.1"/>
    <property type="molecule type" value="Genomic_DNA"/>
</dbReference>